<dbReference type="AlphaFoldDB" id="A0A5C6NMZ3"/>
<dbReference type="Proteomes" id="UP000324091">
    <property type="component" value="Chromosome 2"/>
</dbReference>
<protein>
    <submittedName>
        <fullName evidence="4">PH domain leucine-rich repeat-containing protein phosphatase 2</fullName>
    </submittedName>
</protein>
<keyword evidence="5" id="KW-1185">Reference proteome</keyword>
<evidence type="ECO:0000313" key="5">
    <source>
        <dbReference type="Proteomes" id="UP000324091"/>
    </source>
</evidence>
<organism evidence="4 5">
    <name type="scientific">Takifugu flavidus</name>
    <name type="common">sansaifugu</name>
    <dbReference type="NCBI Taxonomy" id="433684"/>
    <lineage>
        <taxon>Eukaryota</taxon>
        <taxon>Metazoa</taxon>
        <taxon>Chordata</taxon>
        <taxon>Craniata</taxon>
        <taxon>Vertebrata</taxon>
        <taxon>Euteleostomi</taxon>
        <taxon>Actinopterygii</taxon>
        <taxon>Neopterygii</taxon>
        <taxon>Teleostei</taxon>
        <taxon>Neoteleostei</taxon>
        <taxon>Acanthomorphata</taxon>
        <taxon>Eupercaria</taxon>
        <taxon>Tetraodontiformes</taxon>
        <taxon>Tetradontoidea</taxon>
        <taxon>Tetraodontidae</taxon>
        <taxon>Takifugu</taxon>
    </lineage>
</organism>
<evidence type="ECO:0000313" key="4">
    <source>
        <dbReference type="EMBL" id="TWW68068.1"/>
    </source>
</evidence>
<name>A0A5C6NMZ3_9TELE</name>
<gene>
    <name evidence="4" type="ORF">D4764_02G0011090</name>
</gene>
<evidence type="ECO:0000256" key="1">
    <source>
        <dbReference type="ARBA" id="ARBA00022723"/>
    </source>
</evidence>
<dbReference type="Pfam" id="PF23010">
    <property type="entry name" value="RA_3"/>
    <property type="match status" value="1"/>
</dbReference>
<feature type="domain" description="PHLPP-like RA" evidence="3">
    <location>
        <begin position="160"/>
        <end position="239"/>
    </location>
</feature>
<sequence length="273" mass="29739">MAMEDEDVGNLADRTNTHTGIKKGGDPGVKGTCIDRQPDTVIHPAGLKQPAVRADPGDDVRFREVVFFSDVIMSANDVIMSASDVMFFSDVIVPFNDAIMPQRNMKRNGSRGCMTRKNRFGSRERDWLKGDTRRGCVCLYGGTVDPQPATSGPQASSAPQTDLQLVLCSTSTTVEELCAQRDGKSLYVQLHGDLVRRLEPSECPLQMVHDYLAAMGYTDPARVQQEAANSDLSCLIRFYSGEFMVPDGPPPPHPASSCHVRPCAPAAPQLVVL</sequence>
<evidence type="ECO:0000256" key="2">
    <source>
        <dbReference type="SAM" id="MobiDB-lite"/>
    </source>
</evidence>
<keyword evidence="1" id="KW-0479">Metal-binding</keyword>
<accession>A0A5C6NMZ3</accession>
<dbReference type="EMBL" id="RHFK02000012">
    <property type="protein sequence ID" value="TWW68068.1"/>
    <property type="molecule type" value="Genomic_DNA"/>
</dbReference>
<feature type="region of interest" description="Disordered" evidence="2">
    <location>
        <begin position="1"/>
        <end position="37"/>
    </location>
</feature>
<evidence type="ECO:0000259" key="3">
    <source>
        <dbReference type="Pfam" id="PF23010"/>
    </source>
</evidence>
<comment type="caution">
    <text evidence="4">The sequence shown here is derived from an EMBL/GenBank/DDBJ whole genome shotgun (WGS) entry which is preliminary data.</text>
</comment>
<proteinExistence type="predicted"/>
<reference evidence="4 5" key="1">
    <citation type="submission" date="2019-04" db="EMBL/GenBank/DDBJ databases">
        <title>Chromosome genome assembly for Takifugu flavidus.</title>
        <authorList>
            <person name="Xiao S."/>
        </authorList>
    </citation>
    <scope>NUCLEOTIDE SEQUENCE [LARGE SCALE GENOMIC DNA]</scope>
    <source>
        <strain evidence="4">HTHZ2018</strain>
        <tissue evidence="4">Muscle</tissue>
    </source>
</reference>
<dbReference type="InterPro" id="IPR055071">
    <property type="entry name" value="RA_PHLPP-like"/>
</dbReference>
<dbReference type="GO" id="GO:0046872">
    <property type="term" value="F:metal ion binding"/>
    <property type="evidence" value="ECO:0007669"/>
    <property type="project" value="UniProtKB-KW"/>
</dbReference>